<sequence length="91" mass="9624">MAGITSRSAASLPIGVGIGSVDVYSPAFSRRLTQGFIPNLLVRGEKGAGERSEVLSVEHKVILEEIVGRVTQPAAQNQNAMRKEPGQTPPV</sequence>
<keyword evidence="2" id="KW-1185">Reference proteome</keyword>
<dbReference type="RefSeq" id="XP_001219984.1">
    <property type="nucleotide sequence ID" value="XM_001219983.1"/>
</dbReference>
<dbReference type="Proteomes" id="UP000001056">
    <property type="component" value="Unassembled WGS sequence"/>
</dbReference>
<dbReference type="InParanoid" id="Q2HG91"/>
<dbReference type="HOGENOM" id="CLU_2426809_0_0_1"/>
<dbReference type="EMBL" id="CH408029">
    <property type="protein sequence ID" value="EAQ92528.1"/>
    <property type="molecule type" value="Genomic_DNA"/>
</dbReference>
<name>Q2HG91_CHAGB</name>
<evidence type="ECO:0000313" key="2">
    <source>
        <dbReference type="Proteomes" id="UP000001056"/>
    </source>
</evidence>
<accession>Q2HG91</accession>
<dbReference type="AlphaFoldDB" id="Q2HG91"/>
<reference evidence="2" key="1">
    <citation type="journal article" date="2015" name="Genome Announc.">
        <title>Draft genome sequence of the cellulolytic fungus Chaetomium globosum.</title>
        <authorList>
            <person name="Cuomo C.A."/>
            <person name="Untereiner W.A."/>
            <person name="Ma L.-J."/>
            <person name="Grabherr M."/>
            <person name="Birren B.W."/>
        </authorList>
    </citation>
    <scope>NUCLEOTIDE SEQUENCE [LARGE SCALE GENOMIC DNA]</scope>
    <source>
        <strain evidence="2">ATCC 6205 / CBS 148.51 / DSM 1962 / NBRC 6347 / NRRL 1970</strain>
    </source>
</reference>
<dbReference type="VEuPathDB" id="FungiDB:CHGG_00763"/>
<dbReference type="GeneID" id="4386731"/>
<evidence type="ECO:0000313" key="1">
    <source>
        <dbReference type="EMBL" id="EAQ92528.1"/>
    </source>
</evidence>
<gene>
    <name evidence="1" type="ORF">CHGG_00763</name>
</gene>
<protein>
    <submittedName>
        <fullName evidence="1">Uncharacterized protein</fullName>
    </submittedName>
</protein>
<organism evidence="1 2">
    <name type="scientific">Chaetomium globosum (strain ATCC 6205 / CBS 148.51 / DSM 1962 / NBRC 6347 / NRRL 1970)</name>
    <name type="common">Soil fungus</name>
    <dbReference type="NCBI Taxonomy" id="306901"/>
    <lineage>
        <taxon>Eukaryota</taxon>
        <taxon>Fungi</taxon>
        <taxon>Dikarya</taxon>
        <taxon>Ascomycota</taxon>
        <taxon>Pezizomycotina</taxon>
        <taxon>Sordariomycetes</taxon>
        <taxon>Sordariomycetidae</taxon>
        <taxon>Sordariales</taxon>
        <taxon>Chaetomiaceae</taxon>
        <taxon>Chaetomium</taxon>
    </lineage>
</organism>
<proteinExistence type="predicted"/>